<reference evidence="1" key="3">
    <citation type="journal article" date="2017" name="Nature">
        <title>Genome sequence of the progenitor of the wheat D genome Aegilops tauschii.</title>
        <authorList>
            <person name="Luo M.C."/>
            <person name="Gu Y.Q."/>
            <person name="Puiu D."/>
            <person name="Wang H."/>
            <person name="Twardziok S.O."/>
            <person name="Deal K.R."/>
            <person name="Huo N."/>
            <person name="Zhu T."/>
            <person name="Wang L."/>
            <person name="Wang Y."/>
            <person name="McGuire P.E."/>
            <person name="Liu S."/>
            <person name="Long H."/>
            <person name="Ramasamy R.K."/>
            <person name="Rodriguez J.C."/>
            <person name="Van S.L."/>
            <person name="Yuan L."/>
            <person name="Wang Z."/>
            <person name="Xia Z."/>
            <person name="Xiao L."/>
            <person name="Anderson O.D."/>
            <person name="Ouyang S."/>
            <person name="Liang Y."/>
            <person name="Zimin A.V."/>
            <person name="Pertea G."/>
            <person name="Qi P."/>
            <person name="Bennetzen J.L."/>
            <person name="Dai X."/>
            <person name="Dawson M.W."/>
            <person name="Muller H.G."/>
            <person name="Kugler K."/>
            <person name="Rivarola-Duarte L."/>
            <person name="Spannagl M."/>
            <person name="Mayer K.F.X."/>
            <person name="Lu F.H."/>
            <person name="Bevan M.W."/>
            <person name="Leroy P."/>
            <person name="Li P."/>
            <person name="You F.M."/>
            <person name="Sun Q."/>
            <person name="Liu Z."/>
            <person name="Lyons E."/>
            <person name="Wicker T."/>
            <person name="Salzberg S.L."/>
            <person name="Devos K.M."/>
            <person name="Dvorak J."/>
        </authorList>
    </citation>
    <scope>NUCLEOTIDE SEQUENCE [LARGE SCALE GENOMIC DNA]</scope>
    <source>
        <strain evidence="1">cv. AL8/78</strain>
    </source>
</reference>
<dbReference type="AlphaFoldDB" id="A0A452XZ93"/>
<keyword evidence="2" id="KW-1185">Reference proteome</keyword>
<dbReference type="EnsemblPlants" id="AET1Gv20228900.2">
    <property type="protein sequence ID" value="AET1Gv20228900.2"/>
    <property type="gene ID" value="AET1Gv20228900"/>
</dbReference>
<reference evidence="1" key="5">
    <citation type="journal article" date="2021" name="G3 (Bethesda)">
        <title>Aegilops tauschii genome assembly Aet v5.0 features greater sequence contiguity and improved annotation.</title>
        <authorList>
            <person name="Wang L."/>
            <person name="Zhu T."/>
            <person name="Rodriguez J.C."/>
            <person name="Deal K.R."/>
            <person name="Dubcovsky J."/>
            <person name="McGuire P.E."/>
            <person name="Lux T."/>
            <person name="Spannagl M."/>
            <person name="Mayer K.F.X."/>
            <person name="Baldrich P."/>
            <person name="Meyers B.C."/>
            <person name="Huo N."/>
            <person name="Gu Y.Q."/>
            <person name="Zhou H."/>
            <person name="Devos K.M."/>
            <person name="Bennetzen J.L."/>
            <person name="Unver T."/>
            <person name="Budak H."/>
            <person name="Gulick P.J."/>
            <person name="Galiba G."/>
            <person name="Kalapos B."/>
            <person name="Nelson D.R."/>
            <person name="Li P."/>
            <person name="You F.M."/>
            <person name="Luo M.C."/>
            <person name="Dvorak J."/>
        </authorList>
    </citation>
    <scope>NUCLEOTIDE SEQUENCE [LARGE SCALE GENOMIC DNA]</scope>
    <source>
        <strain evidence="1">cv. AL8/78</strain>
    </source>
</reference>
<organism evidence="1 2">
    <name type="scientific">Aegilops tauschii subsp. strangulata</name>
    <name type="common">Goatgrass</name>
    <dbReference type="NCBI Taxonomy" id="200361"/>
    <lineage>
        <taxon>Eukaryota</taxon>
        <taxon>Viridiplantae</taxon>
        <taxon>Streptophyta</taxon>
        <taxon>Embryophyta</taxon>
        <taxon>Tracheophyta</taxon>
        <taxon>Spermatophyta</taxon>
        <taxon>Magnoliopsida</taxon>
        <taxon>Liliopsida</taxon>
        <taxon>Poales</taxon>
        <taxon>Poaceae</taxon>
        <taxon>BOP clade</taxon>
        <taxon>Pooideae</taxon>
        <taxon>Triticodae</taxon>
        <taxon>Triticeae</taxon>
        <taxon>Triticinae</taxon>
        <taxon>Aegilops</taxon>
    </lineage>
</organism>
<proteinExistence type="predicted"/>
<dbReference type="EnsemblPlants" id="AET1Gv20228900.12">
    <property type="protein sequence ID" value="AET1Gv20228900.12"/>
    <property type="gene ID" value="AET1Gv20228900"/>
</dbReference>
<reference evidence="2" key="2">
    <citation type="journal article" date="2017" name="Nat. Plants">
        <title>The Aegilops tauschii genome reveals multiple impacts of transposons.</title>
        <authorList>
            <person name="Zhao G."/>
            <person name="Zou C."/>
            <person name="Li K."/>
            <person name="Wang K."/>
            <person name="Li T."/>
            <person name="Gao L."/>
            <person name="Zhang X."/>
            <person name="Wang H."/>
            <person name="Yang Z."/>
            <person name="Liu X."/>
            <person name="Jiang W."/>
            <person name="Mao L."/>
            <person name="Kong X."/>
            <person name="Jiao Y."/>
            <person name="Jia J."/>
        </authorList>
    </citation>
    <scope>NUCLEOTIDE SEQUENCE [LARGE SCALE GENOMIC DNA]</scope>
    <source>
        <strain evidence="2">cv. AL8/78</strain>
    </source>
</reference>
<name>A0A452XZ93_AEGTS</name>
<dbReference type="Gramene" id="AET1Gv20228900.2">
    <property type="protein sequence ID" value="AET1Gv20228900.2"/>
    <property type="gene ID" value="AET1Gv20228900"/>
</dbReference>
<reference evidence="1" key="4">
    <citation type="submission" date="2019-03" db="UniProtKB">
        <authorList>
            <consortium name="EnsemblPlants"/>
        </authorList>
    </citation>
    <scope>IDENTIFICATION</scope>
</reference>
<evidence type="ECO:0000313" key="2">
    <source>
        <dbReference type="Proteomes" id="UP000015105"/>
    </source>
</evidence>
<protein>
    <submittedName>
        <fullName evidence="1">Uncharacterized protein</fullName>
    </submittedName>
</protein>
<accession>A0A452XZ93</accession>
<dbReference type="Gramene" id="AET1Gv20228900.12">
    <property type="protein sequence ID" value="AET1Gv20228900.12"/>
    <property type="gene ID" value="AET1Gv20228900"/>
</dbReference>
<dbReference type="Proteomes" id="UP000015105">
    <property type="component" value="Chromosome 1D"/>
</dbReference>
<reference evidence="2" key="1">
    <citation type="journal article" date="2014" name="Science">
        <title>Ancient hybridizations among the ancestral genomes of bread wheat.</title>
        <authorList>
            <consortium name="International Wheat Genome Sequencing Consortium,"/>
            <person name="Marcussen T."/>
            <person name="Sandve S.R."/>
            <person name="Heier L."/>
            <person name="Spannagl M."/>
            <person name="Pfeifer M."/>
            <person name="Jakobsen K.S."/>
            <person name="Wulff B.B."/>
            <person name="Steuernagel B."/>
            <person name="Mayer K.F."/>
            <person name="Olsen O.A."/>
        </authorList>
    </citation>
    <scope>NUCLEOTIDE SEQUENCE [LARGE SCALE GENOMIC DNA]</scope>
    <source>
        <strain evidence="2">cv. AL8/78</strain>
    </source>
</reference>
<dbReference type="EnsemblPlants" id="AET1Gv20228900.6">
    <property type="protein sequence ID" value="AET1Gv20228900.6"/>
    <property type="gene ID" value="AET1Gv20228900"/>
</dbReference>
<sequence>MFASPQYCHFHLTNPHRLIFSMCRALLGCAHSSSLALLCLSRSWQSICKCLHVHKLPTLQASAWSRKFFCPCIHT</sequence>
<evidence type="ECO:0000313" key="1">
    <source>
        <dbReference type="EnsemblPlants" id="AET1Gv20228900.6"/>
    </source>
</evidence>
<dbReference type="Gramene" id="AET1Gv20228900.6">
    <property type="protein sequence ID" value="AET1Gv20228900.6"/>
    <property type="gene ID" value="AET1Gv20228900"/>
</dbReference>